<reference evidence="3" key="1">
    <citation type="submission" date="2021-06" db="EMBL/GenBank/DDBJ databases">
        <title>Complete genome sequence of Nocardioides sp. G188.</title>
        <authorList>
            <person name="Im W.-T."/>
        </authorList>
    </citation>
    <scope>NUCLEOTIDE SEQUENCE</scope>
    <source>
        <strain evidence="3">G188</strain>
    </source>
</reference>
<organism evidence="3 4">
    <name type="scientific">Nocardioides panacis</name>
    <dbReference type="NCBI Taxonomy" id="2849501"/>
    <lineage>
        <taxon>Bacteria</taxon>
        <taxon>Bacillati</taxon>
        <taxon>Actinomycetota</taxon>
        <taxon>Actinomycetes</taxon>
        <taxon>Propionibacteriales</taxon>
        <taxon>Nocardioidaceae</taxon>
        <taxon>Nocardioides</taxon>
    </lineage>
</organism>
<dbReference type="KEGG" id="nps:KRR39_13990"/>
<dbReference type="Proteomes" id="UP000683575">
    <property type="component" value="Chromosome"/>
</dbReference>
<dbReference type="GO" id="GO:0009003">
    <property type="term" value="F:signal peptidase activity"/>
    <property type="evidence" value="ECO:0007669"/>
    <property type="project" value="UniProtKB-EC"/>
</dbReference>
<keyword evidence="4" id="KW-1185">Reference proteome</keyword>
<dbReference type="RefSeq" id="WP_216937742.1">
    <property type="nucleotide sequence ID" value="NZ_CP077062.1"/>
</dbReference>
<sequence>MVVLAGFWHAGWRAYVIHTGSMTPVLVPGDLVLHRPARQGYAVGDVVTFRIGPDDRVTHRVTHVGDLGIRTKGDANRTADAWEIPARHVDGVVARHAPHLGYLVFLLQQPAGVGGVMTCGVSLLLLWGLFFPSAPAGPASAGPVVGRSAGRRTGADAALA</sequence>
<dbReference type="InterPro" id="IPR001733">
    <property type="entry name" value="Peptidase_S26B"/>
</dbReference>
<dbReference type="GO" id="GO:0016020">
    <property type="term" value="C:membrane"/>
    <property type="evidence" value="ECO:0007669"/>
    <property type="project" value="UniProtKB-UniRule"/>
</dbReference>
<name>A0A975SVN4_9ACTN</name>
<evidence type="ECO:0000256" key="2">
    <source>
        <dbReference type="SAM" id="MobiDB-lite"/>
    </source>
</evidence>
<feature type="region of interest" description="Disordered" evidence="2">
    <location>
        <begin position="141"/>
        <end position="160"/>
    </location>
</feature>
<dbReference type="CDD" id="cd06462">
    <property type="entry name" value="Peptidase_S24_S26"/>
    <property type="match status" value="1"/>
</dbReference>
<accession>A0A975SVN4</accession>
<dbReference type="GO" id="GO:0004252">
    <property type="term" value="F:serine-type endopeptidase activity"/>
    <property type="evidence" value="ECO:0007669"/>
    <property type="project" value="UniProtKB-UniRule"/>
</dbReference>
<dbReference type="AlphaFoldDB" id="A0A975SVN4"/>
<keyword evidence="3" id="KW-0378">Hydrolase</keyword>
<proteinExistence type="predicted"/>
<dbReference type="EC" id="3.4.21.89" evidence="1"/>
<evidence type="ECO:0000313" key="3">
    <source>
        <dbReference type="EMBL" id="QWZ06657.1"/>
    </source>
</evidence>
<dbReference type="NCBIfam" id="TIGR02228">
    <property type="entry name" value="sigpep_I_arch"/>
    <property type="match status" value="1"/>
</dbReference>
<gene>
    <name evidence="3" type="ORF">KRR39_13990</name>
</gene>
<protein>
    <recommendedName>
        <fullName evidence="1">Signal peptidase I</fullName>
        <ecNumber evidence="1">3.4.21.89</ecNumber>
    </recommendedName>
</protein>
<dbReference type="EMBL" id="CP077062">
    <property type="protein sequence ID" value="QWZ06657.1"/>
    <property type="molecule type" value="Genomic_DNA"/>
</dbReference>
<evidence type="ECO:0000313" key="4">
    <source>
        <dbReference type="Proteomes" id="UP000683575"/>
    </source>
</evidence>
<dbReference type="GO" id="GO:0006465">
    <property type="term" value="P:signal peptide processing"/>
    <property type="evidence" value="ECO:0007669"/>
    <property type="project" value="UniProtKB-UniRule"/>
</dbReference>
<evidence type="ECO:0000256" key="1">
    <source>
        <dbReference type="NCBIfam" id="TIGR02228"/>
    </source>
</evidence>